<dbReference type="EMBL" id="KZ613943">
    <property type="protein sequence ID" value="PMD42698.1"/>
    <property type="molecule type" value="Genomic_DNA"/>
</dbReference>
<reference evidence="1 2" key="1">
    <citation type="submission" date="2016-04" db="EMBL/GenBank/DDBJ databases">
        <title>A degradative enzymes factory behind the ericoid mycorrhizal symbiosis.</title>
        <authorList>
            <consortium name="DOE Joint Genome Institute"/>
            <person name="Martino E."/>
            <person name="Morin E."/>
            <person name="Grelet G."/>
            <person name="Kuo A."/>
            <person name="Kohler A."/>
            <person name="Daghino S."/>
            <person name="Barry K."/>
            <person name="Choi C."/>
            <person name="Cichocki N."/>
            <person name="Clum A."/>
            <person name="Copeland A."/>
            <person name="Hainaut M."/>
            <person name="Haridas S."/>
            <person name="Labutti K."/>
            <person name="Lindquist E."/>
            <person name="Lipzen A."/>
            <person name="Khouja H.-R."/>
            <person name="Murat C."/>
            <person name="Ohm R."/>
            <person name="Olson A."/>
            <person name="Spatafora J."/>
            <person name="Veneault-Fourrey C."/>
            <person name="Henrissat B."/>
            <person name="Grigoriev I."/>
            <person name="Martin F."/>
            <person name="Perotto S."/>
        </authorList>
    </citation>
    <scope>NUCLEOTIDE SEQUENCE [LARGE SCALE GENOMIC DNA]</scope>
    <source>
        <strain evidence="1 2">F</strain>
    </source>
</reference>
<gene>
    <name evidence="1" type="ORF">L207DRAFT_379861</name>
</gene>
<keyword evidence="2" id="KW-1185">Reference proteome</keyword>
<organism evidence="1 2">
    <name type="scientific">Hyaloscypha variabilis (strain UAMH 11265 / GT02V1 / F)</name>
    <name type="common">Meliniomyces variabilis</name>
    <dbReference type="NCBI Taxonomy" id="1149755"/>
    <lineage>
        <taxon>Eukaryota</taxon>
        <taxon>Fungi</taxon>
        <taxon>Dikarya</taxon>
        <taxon>Ascomycota</taxon>
        <taxon>Pezizomycotina</taxon>
        <taxon>Leotiomycetes</taxon>
        <taxon>Helotiales</taxon>
        <taxon>Hyaloscyphaceae</taxon>
        <taxon>Hyaloscypha</taxon>
        <taxon>Hyaloscypha variabilis</taxon>
    </lineage>
</organism>
<evidence type="ECO:0000313" key="1">
    <source>
        <dbReference type="EMBL" id="PMD42698.1"/>
    </source>
</evidence>
<sequence>EPKSSTDNAPGDRFMDTGNETLLDIDFATLGVPIKVQKRIPALHVLNFVRKAFPEKYEKVQFEHGLTALDYLRDLEFTRRDKLRQAAERLNITLETWKSVLADYPDALKWIELVQKYELIIEEGYANIFIDLRIWKMVSQLKSTPFHKPSVLAMLNTLFPPVVKELPNDRIQPKVLHQYRNSFFRYITAVEANGPLVINAFEQKLQKDGNRHSWRSTWDNLMHYMELADQMIKQAQ</sequence>
<feature type="non-terminal residue" evidence="1">
    <location>
        <position position="1"/>
    </location>
</feature>
<proteinExistence type="predicted"/>
<dbReference type="Proteomes" id="UP000235786">
    <property type="component" value="Unassembled WGS sequence"/>
</dbReference>
<protein>
    <submittedName>
        <fullName evidence="1">Uncharacterized protein</fullName>
    </submittedName>
</protein>
<evidence type="ECO:0000313" key="2">
    <source>
        <dbReference type="Proteomes" id="UP000235786"/>
    </source>
</evidence>
<feature type="non-terminal residue" evidence="1">
    <location>
        <position position="236"/>
    </location>
</feature>
<dbReference type="OrthoDB" id="3533623at2759"/>
<name>A0A2J6RW05_HYAVF</name>
<accession>A0A2J6RW05</accession>
<dbReference type="AlphaFoldDB" id="A0A2J6RW05"/>